<evidence type="ECO:0000313" key="3">
    <source>
        <dbReference type="EMBL" id="ARU49400.1"/>
    </source>
</evidence>
<evidence type="ECO:0000256" key="1">
    <source>
        <dbReference type="SAM" id="MobiDB-lite"/>
    </source>
</evidence>
<keyword evidence="4" id="KW-1185">Reference proteome</keyword>
<protein>
    <submittedName>
        <fullName evidence="3">Uncharacterized protein</fullName>
    </submittedName>
</protein>
<name>A0A1Y0HN69_9BACT</name>
<evidence type="ECO:0000313" key="4">
    <source>
        <dbReference type="Proteomes" id="UP000196005"/>
    </source>
</evidence>
<feature type="compositionally biased region" description="Low complexity" evidence="1">
    <location>
        <begin position="129"/>
        <end position="141"/>
    </location>
</feature>
<reference evidence="4" key="1">
    <citation type="submission" date="2017-05" db="EMBL/GenBank/DDBJ databases">
        <title>Dechlorination kinetics govern the competition between two new strains of the genus Sulfurospirillum.</title>
        <authorList>
            <person name="Buttet G.F."/>
            <person name="Murray A.M."/>
            <person name="Goris T."/>
            <person name="Burion M."/>
            <person name="Lin B."/>
            <person name="Rolle M."/>
            <person name="Maillard J."/>
        </authorList>
    </citation>
    <scope>NUCLEOTIDE SEQUENCE [LARGE SCALE GENOMIC DNA]</scope>
    <source>
        <strain evidence="4">SL2-1</strain>
    </source>
</reference>
<dbReference type="AlphaFoldDB" id="A0A1Y0HN69"/>
<dbReference type="RefSeq" id="WP_087439163.1">
    <property type="nucleotide sequence ID" value="NZ_CP021416.1"/>
</dbReference>
<sequence>MFHDDDSLDLIEKYRKQKYQEKANGKFLTNKNNKKLPRLSLIPIILLIGYIIVMNLSGIHKKPNEAFNDRLKKEETTTTDLQKPIQTQKIEETSQQVMTKNIEIISNKPIITPQKIEPSKQETTINLMPQQTPQKQIPTQKIQEEEEIHPGTSTSIGYYR</sequence>
<feature type="region of interest" description="Disordered" evidence="1">
    <location>
        <begin position="127"/>
        <end position="160"/>
    </location>
</feature>
<dbReference type="Proteomes" id="UP000196005">
    <property type="component" value="Chromosome"/>
</dbReference>
<keyword evidence="2" id="KW-1133">Transmembrane helix</keyword>
<feature type="transmembrane region" description="Helical" evidence="2">
    <location>
        <begin position="36"/>
        <end position="53"/>
    </location>
</feature>
<organism evidence="3 4">
    <name type="scientific">Sulfurospirillum diekertiae</name>
    <dbReference type="NCBI Taxonomy" id="1854492"/>
    <lineage>
        <taxon>Bacteria</taxon>
        <taxon>Pseudomonadati</taxon>
        <taxon>Campylobacterota</taxon>
        <taxon>Epsilonproteobacteria</taxon>
        <taxon>Campylobacterales</taxon>
        <taxon>Sulfurospirillaceae</taxon>
        <taxon>Sulfurospirillum</taxon>
    </lineage>
</organism>
<dbReference type="KEGG" id="suls:Sdiek1_2248"/>
<evidence type="ECO:0000256" key="2">
    <source>
        <dbReference type="SAM" id="Phobius"/>
    </source>
</evidence>
<feature type="compositionally biased region" description="Polar residues" evidence="1">
    <location>
        <begin position="151"/>
        <end position="160"/>
    </location>
</feature>
<dbReference type="EMBL" id="CP021416">
    <property type="protein sequence ID" value="ARU49400.1"/>
    <property type="molecule type" value="Genomic_DNA"/>
</dbReference>
<keyword evidence="2" id="KW-0812">Transmembrane</keyword>
<gene>
    <name evidence="3" type="ORF">Sdiek1_2248</name>
</gene>
<keyword evidence="2" id="KW-0472">Membrane</keyword>
<accession>A0A1Y0HN69</accession>
<proteinExistence type="predicted"/>